<dbReference type="HOGENOM" id="CLU_3132484_0_0_10"/>
<dbReference type="EMBL" id="AWSV01000061">
    <property type="protein sequence ID" value="ERI85999.1"/>
    <property type="molecule type" value="Genomic_DNA"/>
</dbReference>
<organism evidence="1 2">
    <name type="scientific">Bacteroides pyogenes F0041</name>
    <dbReference type="NCBI Taxonomy" id="1321819"/>
    <lineage>
        <taxon>Bacteria</taxon>
        <taxon>Pseudomonadati</taxon>
        <taxon>Bacteroidota</taxon>
        <taxon>Bacteroidia</taxon>
        <taxon>Bacteroidales</taxon>
        <taxon>Bacteroidaceae</taxon>
        <taxon>Bacteroides</taxon>
    </lineage>
</organism>
<comment type="caution">
    <text evidence="1">The sequence shown here is derived from an EMBL/GenBank/DDBJ whole genome shotgun (WGS) entry which is preliminary data.</text>
</comment>
<gene>
    <name evidence="1" type="ORF">HMPREF1981_01197</name>
</gene>
<sequence>MILKKKCDFICKRRFPIGFAGSTVAVQGNRILLAFDNLFLYLCHYKLKE</sequence>
<accession>U2C679</accession>
<evidence type="ECO:0000313" key="1">
    <source>
        <dbReference type="EMBL" id="ERI85999.1"/>
    </source>
</evidence>
<dbReference type="Proteomes" id="UP000016496">
    <property type="component" value="Unassembled WGS sequence"/>
</dbReference>
<proteinExistence type="predicted"/>
<evidence type="ECO:0000313" key="2">
    <source>
        <dbReference type="Proteomes" id="UP000016496"/>
    </source>
</evidence>
<dbReference type="AlphaFoldDB" id="U2C679"/>
<name>U2C679_9BACE</name>
<reference evidence="1 2" key="1">
    <citation type="submission" date="2013-08" db="EMBL/GenBank/DDBJ databases">
        <authorList>
            <person name="Weinstock G."/>
            <person name="Sodergren E."/>
            <person name="Wylie T."/>
            <person name="Fulton L."/>
            <person name="Fulton R."/>
            <person name="Fronick C."/>
            <person name="O'Laughlin M."/>
            <person name="Godfrey J."/>
            <person name="Miner T."/>
            <person name="Herter B."/>
            <person name="Appelbaum E."/>
            <person name="Cordes M."/>
            <person name="Lek S."/>
            <person name="Wollam A."/>
            <person name="Pepin K.H."/>
            <person name="Palsikar V.B."/>
            <person name="Mitreva M."/>
            <person name="Wilson R.K."/>
        </authorList>
    </citation>
    <scope>NUCLEOTIDE SEQUENCE [LARGE SCALE GENOMIC DNA]</scope>
    <source>
        <strain evidence="1 2">F0041</strain>
    </source>
</reference>
<protein>
    <submittedName>
        <fullName evidence="1">Uncharacterized protein</fullName>
    </submittedName>
</protein>